<name>D1PVH4_9BACT</name>
<evidence type="ECO:0000313" key="1">
    <source>
        <dbReference type="EMBL" id="EFA44544.1"/>
    </source>
</evidence>
<dbReference type="RefSeq" id="WP_007173073.1">
    <property type="nucleotide sequence ID" value="NZ_GG704780.1"/>
</dbReference>
<protein>
    <submittedName>
        <fullName evidence="1">Uncharacterized protein</fullName>
    </submittedName>
</protein>
<reference evidence="1 2" key="1">
    <citation type="submission" date="2009-10" db="EMBL/GenBank/DDBJ databases">
        <authorList>
            <person name="Qin X."/>
            <person name="Bachman B."/>
            <person name="Battles P."/>
            <person name="Bell A."/>
            <person name="Bess C."/>
            <person name="Bickham C."/>
            <person name="Chaboub L."/>
            <person name="Chen D."/>
            <person name="Coyle M."/>
            <person name="Deiros D.R."/>
            <person name="Dinh H."/>
            <person name="Forbes L."/>
            <person name="Fowler G."/>
            <person name="Francisco L."/>
            <person name="Fu Q."/>
            <person name="Gubbala S."/>
            <person name="Hale W."/>
            <person name="Han Y."/>
            <person name="Hemphill L."/>
            <person name="Highlander S.K."/>
            <person name="Hirani K."/>
            <person name="Hogues M."/>
            <person name="Jackson L."/>
            <person name="Jakkamsetti A."/>
            <person name="Javaid M."/>
            <person name="Jiang H."/>
            <person name="Korchina V."/>
            <person name="Kovar C."/>
            <person name="Lara F."/>
            <person name="Lee S."/>
            <person name="Mata R."/>
            <person name="Mathew T."/>
            <person name="Moen C."/>
            <person name="Morales K."/>
            <person name="Munidasa M."/>
            <person name="Nazareth L."/>
            <person name="Ngo R."/>
            <person name="Nguyen L."/>
            <person name="Okwuonu G."/>
            <person name="Ongeri F."/>
            <person name="Patil S."/>
            <person name="Petrosino J."/>
            <person name="Pham C."/>
            <person name="Pham P."/>
            <person name="Pu L.-L."/>
            <person name="Puazo M."/>
            <person name="Raj R."/>
            <person name="Reid J."/>
            <person name="Rouhana J."/>
            <person name="Saada N."/>
            <person name="Shang Y."/>
            <person name="Simmons D."/>
            <person name="Thornton R."/>
            <person name="Warren J."/>
            <person name="Weissenberger G."/>
            <person name="Zhang J."/>
            <person name="Zhang L."/>
            <person name="Zhou C."/>
            <person name="Zhu D."/>
            <person name="Muzny D."/>
            <person name="Worley K."/>
            <person name="Gibbs R."/>
        </authorList>
    </citation>
    <scope>NUCLEOTIDE SEQUENCE [LARGE SCALE GENOMIC DNA]</scope>
    <source>
        <strain evidence="1 2">DSM 17361</strain>
    </source>
</reference>
<dbReference type="Proteomes" id="UP000003160">
    <property type="component" value="Unassembled WGS sequence"/>
</dbReference>
<gene>
    <name evidence="1" type="ORF">HMPREF0645_0959</name>
</gene>
<comment type="caution">
    <text evidence="1">The sequence shown here is derived from an EMBL/GenBank/DDBJ whole genome shotgun (WGS) entry which is preliminary data.</text>
</comment>
<dbReference type="AlphaFoldDB" id="D1PVH4"/>
<evidence type="ECO:0000313" key="2">
    <source>
        <dbReference type="Proteomes" id="UP000003160"/>
    </source>
</evidence>
<accession>D1PVH4</accession>
<proteinExistence type="predicted"/>
<sequence length="90" mass="10764">MKYKEAQEVIRNYSHLIGKINEKGFVINELIMVPQDEDKRNRYIQSYIQTKDANRSIEPYIDEELSVWAIDTKHLLESNVLFYQEIVRVC</sequence>
<dbReference type="HOGENOM" id="CLU_181291_0_0_10"/>
<dbReference type="EMBL" id="ACKS01000039">
    <property type="protein sequence ID" value="EFA44544.1"/>
    <property type="molecule type" value="Genomic_DNA"/>
</dbReference>
<keyword evidence="2" id="KW-1185">Reference proteome</keyword>
<organism evidence="1 2">
    <name type="scientific">Hallella bergensis DSM 17361</name>
    <dbReference type="NCBI Taxonomy" id="585502"/>
    <lineage>
        <taxon>Bacteria</taxon>
        <taxon>Pseudomonadati</taxon>
        <taxon>Bacteroidota</taxon>
        <taxon>Bacteroidia</taxon>
        <taxon>Bacteroidales</taxon>
        <taxon>Prevotellaceae</taxon>
        <taxon>Hallella</taxon>
    </lineage>
</organism>